<feature type="transmembrane region" description="Helical" evidence="7">
    <location>
        <begin position="218"/>
        <end position="238"/>
    </location>
</feature>
<dbReference type="Proteomes" id="UP001596044">
    <property type="component" value="Unassembled WGS sequence"/>
</dbReference>
<sequence length="452" mass="48552">MSNVVRTNQLPTGVQLPKQSKWASLISKEDWWTVWIGLFVVVFAVVLWAAGGSLKTFSPSFKTWSNWTALWATLGDNALKIIDLYVLLLVLFTVAAVVLKTRVGHFIGGFTALFLLSLIINLFSSWTIASKYGIEAPLVALAIGLIVGNVIQIPVWIDSALRTELYVKVGIILLGATLPFTLIAKAGPVAFLQASIIAVITFLVIFGVAKAFGLDNRFAATLGTGGSVCGVSASIAIGSSIQTKKEHVSVTISLVVIYAVVFIFLLTALIKAFGIEPGPAGAWIGTSEFADAAGITAASSFGDHALNTFTLVKVVGRDMFIGLWCFILAFISITFWEKRSEGPKAGAKQIITRFPKFVLGFFVASILLTIIISNVSAASQTVINSDVIAPIKAIRTWAFTFTFLSIGLTTRFRELTKVGWRPVVAFGAGAIVNVILGYLLSVVIFKSFWSGL</sequence>
<feature type="transmembrane region" description="Helical" evidence="7">
    <location>
        <begin position="424"/>
        <end position="449"/>
    </location>
</feature>
<keyword evidence="3" id="KW-1003">Cell membrane</keyword>
<feature type="transmembrane region" description="Helical" evidence="7">
    <location>
        <begin position="191"/>
        <end position="212"/>
    </location>
</feature>
<feature type="transmembrane region" description="Helical" evidence="7">
    <location>
        <begin position="78"/>
        <end position="99"/>
    </location>
</feature>
<name>A0ABW0KFY8_9BACL</name>
<comment type="similarity">
    <text evidence="2">Belongs to the UPF0324 family.</text>
</comment>
<comment type="subcellular location">
    <subcellularLocation>
        <location evidence="1">Cell membrane</location>
        <topology evidence="1">Multi-pass membrane protein</topology>
    </subcellularLocation>
</comment>
<dbReference type="RefSeq" id="WP_270881092.1">
    <property type="nucleotide sequence ID" value="NZ_JAQFVF010000045.1"/>
</dbReference>
<evidence type="ECO:0000256" key="6">
    <source>
        <dbReference type="ARBA" id="ARBA00023136"/>
    </source>
</evidence>
<feature type="transmembrane region" description="Helical" evidence="7">
    <location>
        <begin position="394"/>
        <end position="412"/>
    </location>
</feature>
<evidence type="ECO:0000256" key="5">
    <source>
        <dbReference type="ARBA" id="ARBA00022989"/>
    </source>
</evidence>
<keyword evidence="6 7" id="KW-0472">Membrane</keyword>
<dbReference type="EMBL" id="JBHSMJ010000039">
    <property type="protein sequence ID" value="MFC5451652.1"/>
    <property type="molecule type" value="Genomic_DNA"/>
</dbReference>
<feature type="transmembrane region" description="Helical" evidence="7">
    <location>
        <begin position="105"/>
        <end position="124"/>
    </location>
</feature>
<protein>
    <submittedName>
        <fullName evidence="8">YeiH family protein</fullName>
    </submittedName>
</protein>
<evidence type="ECO:0000313" key="9">
    <source>
        <dbReference type="Proteomes" id="UP001596044"/>
    </source>
</evidence>
<keyword evidence="4 7" id="KW-0812">Transmembrane</keyword>
<comment type="caution">
    <text evidence="8">The sequence shown here is derived from an EMBL/GenBank/DDBJ whole genome shotgun (WGS) entry which is preliminary data.</text>
</comment>
<evidence type="ECO:0000313" key="8">
    <source>
        <dbReference type="EMBL" id="MFC5451652.1"/>
    </source>
</evidence>
<evidence type="ECO:0000256" key="7">
    <source>
        <dbReference type="SAM" id="Phobius"/>
    </source>
</evidence>
<evidence type="ECO:0000256" key="2">
    <source>
        <dbReference type="ARBA" id="ARBA00007977"/>
    </source>
</evidence>
<feature type="transmembrane region" description="Helical" evidence="7">
    <location>
        <begin position="136"/>
        <end position="153"/>
    </location>
</feature>
<accession>A0ABW0KFY8</accession>
<organism evidence="8 9">
    <name type="scientific">Paenibacillus aestuarii</name>
    <dbReference type="NCBI Taxonomy" id="516965"/>
    <lineage>
        <taxon>Bacteria</taxon>
        <taxon>Bacillati</taxon>
        <taxon>Bacillota</taxon>
        <taxon>Bacilli</taxon>
        <taxon>Bacillales</taxon>
        <taxon>Paenibacillaceae</taxon>
        <taxon>Paenibacillus</taxon>
    </lineage>
</organism>
<dbReference type="PANTHER" id="PTHR30106">
    <property type="entry name" value="INNER MEMBRANE PROTEIN YEIH-RELATED"/>
    <property type="match status" value="1"/>
</dbReference>
<feature type="transmembrane region" description="Helical" evidence="7">
    <location>
        <begin position="32"/>
        <end position="57"/>
    </location>
</feature>
<feature type="transmembrane region" description="Helical" evidence="7">
    <location>
        <begin position="357"/>
        <end position="382"/>
    </location>
</feature>
<feature type="transmembrane region" description="Helical" evidence="7">
    <location>
        <begin position="250"/>
        <end position="270"/>
    </location>
</feature>
<evidence type="ECO:0000256" key="4">
    <source>
        <dbReference type="ARBA" id="ARBA00022692"/>
    </source>
</evidence>
<gene>
    <name evidence="8" type="ORF">ACFPOG_25970</name>
</gene>
<evidence type="ECO:0000256" key="3">
    <source>
        <dbReference type="ARBA" id="ARBA00022475"/>
    </source>
</evidence>
<evidence type="ECO:0000256" key="1">
    <source>
        <dbReference type="ARBA" id="ARBA00004651"/>
    </source>
</evidence>
<proteinExistence type="inferred from homology"/>
<feature type="transmembrane region" description="Helical" evidence="7">
    <location>
        <begin position="319"/>
        <end position="336"/>
    </location>
</feature>
<dbReference type="InterPro" id="IPR018383">
    <property type="entry name" value="UPF0324_pro"/>
</dbReference>
<keyword evidence="5 7" id="KW-1133">Transmembrane helix</keyword>
<dbReference type="Pfam" id="PF03601">
    <property type="entry name" value="Cons_hypoth698"/>
    <property type="match status" value="1"/>
</dbReference>
<dbReference type="PANTHER" id="PTHR30106:SF1">
    <property type="entry name" value="UPF0324 MEMBRANE PROTEIN FN0533"/>
    <property type="match status" value="1"/>
</dbReference>
<keyword evidence="9" id="KW-1185">Reference proteome</keyword>
<reference evidence="9" key="1">
    <citation type="journal article" date="2019" name="Int. J. Syst. Evol. Microbiol.">
        <title>The Global Catalogue of Microorganisms (GCM) 10K type strain sequencing project: providing services to taxonomists for standard genome sequencing and annotation.</title>
        <authorList>
            <consortium name="The Broad Institute Genomics Platform"/>
            <consortium name="The Broad Institute Genome Sequencing Center for Infectious Disease"/>
            <person name="Wu L."/>
            <person name="Ma J."/>
        </authorList>
    </citation>
    <scope>NUCLEOTIDE SEQUENCE [LARGE SCALE GENOMIC DNA]</scope>
    <source>
        <strain evidence="9">KACC 11904</strain>
    </source>
</reference>